<evidence type="ECO:0000256" key="4">
    <source>
        <dbReference type="SAM" id="MobiDB-lite"/>
    </source>
</evidence>
<feature type="region of interest" description="Disordered" evidence="4">
    <location>
        <begin position="344"/>
        <end position="369"/>
    </location>
</feature>
<protein>
    <recommendedName>
        <fullName evidence="7">WEB family protein</fullName>
    </recommendedName>
</protein>
<name>A0AAN9PMT4_CLITE</name>
<evidence type="ECO:0000256" key="1">
    <source>
        <dbReference type="ARBA" id="ARBA00005485"/>
    </source>
</evidence>
<accession>A0AAN9PMT4</accession>
<evidence type="ECO:0000256" key="2">
    <source>
        <dbReference type="ARBA" id="ARBA00023054"/>
    </source>
</evidence>
<gene>
    <name evidence="5" type="ORF">RJT34_14345</name>
</gene>
<dbReference type="Pfam" id="PF05701">
    <property type="entry name" value="WEMBL"/>
    <property type="match status" value="1"/>
</dbReference>
<keyword evidence="2 3" id="KW-0175">Coiled coil</keyword>
<dbReference type="Proteomes" id="UP001359559">
    <property type="component" value="Unassembled WGS sequence"/>
</dbReference>
<dbReference type="GO" id="GO:0009904">
    <property type="term" value="P:chloroplast accumulation movement"/>
    <property type="evidence" value="ECO:0007669"/>
    <property type="project" value="TreeGrafter"/>
</dbReference>
<feature type="coiled-coil region" evidence="3">
    <location>
        <begin position="103"/>
        <end position="183"/>
    </location>
</feature>
<comment type="caution">
    <text evidence="5">The sequence shown here is derived from an EMBL/GenBank/DDBJ whole genome shotgun (WGS) entry which is preliminary data.</text>
</comment>
<dbReference type="PANTHER" id="PTHR32054:SF42">
    <property type="entry name" value="WEB FAMILY PROTEIN"/>
    <property type="match status" value="1"/>
</dbReference>
<proteinExistence type="inferred from homology"/>
<evidence type="ECO:0008006" key="7">
    <source>
        <dbReference type="Google" id="ProtNLM"/>
    </source>
</evidence>
<organism evidence="5 6">
    <name type="scientific">Clitoria ternatea</name>
    <name type="common">Butterfly pea</name>
    <dbReference type="NCBI Taxonomy" id="43366"/>
    <lineage>
        <taxon>Eukaryota</taxon>
        <taxon>Viridiplantae</taxon>
        <taxon>Streptophyta</taxon>
        <taxon>Embryophyta</taxon>
        <taxon>Tracheophyta</taxon>
        <taxon>Spermatophyta</taxon>
        <taxon>Magnoliopsida</taxon>
        <taxon>eudicotyledons</taxon>
        <taxon>Gunneridae</taxon>
        <taxon>Pentapetalae</taxon>
        <taxon>rosids</taxon>
        <taxon>fabids</taxon>
        <taxon>Fabales</taxon>
        <taxon>Fabaceae</taxon>
        <taxon>Papilionoideae</taxon>
        <taxon>50 kb inversion clade</taxon>
        <taxon>NPAAA clade</taxon>
        <taxon>indigoferoid/millettioid clade</taxon>
        <taxon>Phaseoleae</taxon>
        <taxon>Clitoria</taxon>
    </lineage>
</organism>
<evidence type="ECO:0000256" key="3">
    <source>
        <dbReference type="SAM" id="Coils"/>
    </source>
</evidence>
<reference evidence="5 6" key="1">
    <citation type="submission" date="2024-01" db="EMBL/GenBank/DDBJ databases">
        <title>The genomes of 5 underutilized Papilionoideae crops provide insights into root nodulation and disease resistance.</title>
        <authorList>
            <person name="Yuan L."/>
        </authorList>
    </citation>
    <scope>NUCLEOTIDE SEQUENCE [LARGE SCALE GENOMIC DNA]</scope>
    <source>
        <strain evidence="5">LY-2023</strain>
        <tissue evidence="5">Leaf</tissue>
    </source>
</reference>
<keyword evidence="6" id="KW-1185">Reference proteome</keyword>
<dbReference type="AlphaFoldDB" id="A0AAN9PMT4"/>
<comment type="similarity">
    <text evidence="1">Belongs to the WEB family.</text>
</comment>
<evidence type="ECO:0000313" key="5">
    <source>
        <dbReference type="EMBL" id="KAK7303438.1"/>
    </source>
</evidence>
<evidence type="ECO:0000313" key="6">
    <source>
        <dbReference type="Proteomes" id="UP001359559"/>
    </source>
</evidence>
<dbReference type="EMBL" id="JAYKXN010000003">
    <property type="protein sequence ID" value="KAK7303438.1"/>
    <property type="molecule type" value="Genomic_DNA"/>
</dbReference>
<sequence length="583" mass="66002">MFTLLIPFASSKNIMSFNFRVRDVPKDTDSPKGEVGEIDTRAPFQSVKAAIGLFGEVAVPKRSSSTIKRKSSDNVLEKETQLLLAQRELIKIKKQLDSNETTKSKALAELDKANVTLLELTKKLNSVRESKHSAMEAAEAVKNRAKELEQALSQKAIGYEAWKQELEHARKEYTTTVKELDASKTELNKIRQDFDTALEAKLAAFQTAGEAQRSAKLNSEKVNELSKQIAAMKEQIEQLKQASALAQQDTAKVMGEREAQLSFYDKAKKEAQEKLMALKNEYDPEETQALEAKLAETTSEVQILQEQLRQAHASDMDSMRQITSEIKEATKTLQEVTAEENSLREQVASHEEELEQVKKEQEELNEKKQKSEALANDLTGLIQIARKETISYEEKQSEIEEMNLKIKQLSFDTQNTRKEEEEMRTKIQELRQETEKSRAMSEELEKKLEQYLKQAEEARATEQRAMEEMKLLSECQGRVSASDSNGKIVLTVEEFANLSGKIKESEDLIDRTETASIAQVASIKTRIIEVDRKVEANLKAIEEIKAATDMALRNAEMADSAKIAVEGELSKRRQEELKELADY</sequence>
<dbReference type="PANTHER" id="PTHR32054">
    <property type="entry name" value="HEAVY CHAIN, PUTATIVE, EXPRESSED-RELATED-RELATED"/>
    <property type="match status" value="1"/>
</dbReference>
<dbReference type="GO" id="GO:0005829">
    <property type="term" value="C:cytosol"/>
    <property type="evidence" value="ECO:0007669"/>
    <property type="project" value="TreeGrafter"/>
</dbReference>
<dbReference type="GO" id="GO:0009903">
    <property type="term" value="P:chloroplast avoidance movement"/>
    <property type="evidence" value="ECO:0007669"/>
    <property type="project" value="TreeGrafter"/>
</dbReference>
<dbReference type="InterPro" id="IPR008545">
    <property type="entry name" value="Web"/>
</dbReference>